<comment type="caution">
    <text evidence="1">The sequence shown here is derived from an EMBL/GenBank/DDBJ whole genome shotgun (WGS) entry which is preliminary data.</text>
</comment>
<accession>A0ABU8TY68</accession>
<proteinExistence type="predicted"/>
<organism evidence="1 2">
    <name type="scientific">Streptomyces caledonius</name>
    <dbReference type="NCBI Taxonomy" id="3134107"/>
    <lineage>
        <taxon>Bacteria</taxon>
        <taxon>Bacillati</taxon>
        <taxon>Actinomycetota</taxon>
        <taxon>Actinomycetes</taxon>
        <taxon>Kitasatosporales</taxon>
        <taxon>Streptomycetaceae</taxon>
        <taxon>Streptomyces</taxon>
    </lineage>
</organism>
<dbReference type="InterPro" id="IPR046305">
    <property type="entry name" value="DUF6420"/>
</dbReference>
<protein>
    <submittedName>
        <fullName evidence="1">DUF6420 family protein</fullName>
    </submittedName>
</protein>
<dbReference type="Pfam" id="PF19984">
    <property type="entry name" value="DUF6420"/>
    <property type="match status" value="1"/>
</dbReference>
<dbReference type="Proteomes" id="UP001382904">
    <property type="component" value="Unassembled WGS sequence"/>
</dbReference>
<evidence type="ECO:0000313" key="1">
    <source>
        <dbReference type="EMBL" id="MEJ8640564.1"/>
    </source>
</evidence>
<reference evidence="1 2" key="1">
    <citation type="submission" date="2024-03" db="EMBL/GenBank/DDBJ databases">
        <title>Novel Streptomyces species of biotechnological and ecological value are a feature of Machair soil.</title>
        <authorList>
            <person name="Prole J.R."/>
            <person name="Goodfellow M."/>
            <person name="Allenby N."/>
            <person name="Ward A.C."/>
        </authorList>
    </citation>
    <scope>NUCLEOTIDE SEQUENCE [LARGE SCALE GENOMIC DNA]</scope>
    <source>
        <strain evidence="1 2">MS1.HAVA.3</strain>
    </source>
</reference>
<gene>
    <name evidence="1" type="ORF">WKI68_02180</name>
</gene>
<name>A0ABU8TY68_9ACTN</name>
<evidence type="ECO:0000313" key="2">
    <source>
        <dbReference type="Proteomes" id="UP001382904"/>
    </source>
</evidence>
<dbReference type="EMBL" id="JBBKAM010000002">
    <property type="protein sequence ID" value="MEJ8640564.1"/>
    <property type="molecule type" value="Genomic_DNA"/>
</dbReference>
<keyword evidence="2" id="KW-1185">Reference proteome</keyword>
<sequence length="162" mass="16979">MTIEHRGVAGPYTEYDGLPALHATETDLPLLHPYGPVPDNGRCLTPGGGRLTIGSSGRHCRITLDHLGCPAQDTEEKGEAFRRLALAAEGHCLLAGCRHEAAHQGGILRSFEFPAGSIETTAFVRALLAVELGDGGPAGRLLEEAEALAGPVRLLNGRGELG</sequence>